<dbReference type="SUPFAM" id="SSF48452">
    <property type="entry name" value="TPR-like"/>
    <property type="match status" value="1"/>
</dbReference>
<dbReference type="GO" id="GO:0030288">
    <property type="term" value="C:outer membrane-bounded periplasmic space"/>
    <property type="evidence" value="ECO:0007669"/>
    <property type="project" value="UniProtKB-UniRule"/>
</dbReference>
<comment type="function">
    <text evidence="1">Mediates coordination of peptidoglycan synthesis and outer membrane constriction during cell division.</text>
</comment>
<sequence precursor="true">MRLGGVLLSCVLALAPFAGQAQETLADIRQDMSVLFVEIQKLKRELSTSGGTSVALPSGALDRINAIESELQRLTAKTEELEFRVGRVAEDGARRLGDLEFRLCEMETGCDIGSLGQVPTLGGASDTPSAPTAPVANPQTGGTQLAVGEETDFRRAGEALASGDFQSAADQFAAFRQTYPGGPLEAQALVAEGRSLEGLGNTRDAARRYLDAYAGYPDDAAGPEALWRLGAALGALGNLAEACVTLNEVSGRYPGSSDAIAQAEAAKARYNCQ</sequence>
<keyword evidence="1" id="KW-0175">Coiled coil</keyword>
<dbReference type="EMBL" id="JAFBXE010000016">
    <property type="protein sequence ID" value="MBM2414525.1"/>
    <property type="molecule type" value="Genomic_DNA"/>
</dbReference>
<dbReference type="EMBL" id="JAFBXF010000016">
    <property type="protein sequence ID" value="MBM2419235.1"/>
    <property type="molecule type" value="Genomic_DNA"/>
</dbReference>
<dbReference type="InterPro" id="IPR011990">
    <property type="entry name" value="TPR-like_helical_dom_sf"/>
</dbReference>
<evidence type="ECO:0000256" key="1">
    <source>
        <dbReference type="HAMAP-Rule" id="MF_02066"/>
    </source>
</evidence>
<evidence type="ECO:0000313" key="4">
    <source>
        <dbReference type="EMBL" id="MBM2419235.1"/>
    </source>
</evidence>
<reference evidence="3 6" key="1">
    <citation type="submission" date="2021-01" db="EMBL/GenBank/DDBJ databases">
        <title>Diatom-associated Roseobacters Show Island Model of Population Structure.</title>
        <authorList>
            <person name="Qu L."/>
            <person name="Feng X."/>
            <person name="Chen Y."/>
            <person name="Li L."/>
            <person name="Wang X."/>
            <person name="Hu Z."/>
            <person name="Wang H."/>
            <person name="Luo H."/>
        </authorList>
    </citation>
    <scope>NUCLEOTIDE SEQUENCE</scope>
    <source>
        <strain evidence="4 6">CC28-63</strain>
        <strain evidence="3">CC28-69</strain>
    </source>
</reference>
<dbReference type="OrthoDB" id="9763909at2"/>
<dbReference type="GO" id="GO:0043093">
    <property type="term" value="P:FtsZ-dependent cytokinesis"/>
    <property type="evidence" value="ECO:0007669"/>
    <property type="project" value="UniProtKB-UniRule"/>
</dbReference>
<dbReference type="HAMAP" id="MF_02066">
    <property type="entry name" value="CpoB"/>
    <property type="match status" value="1"/>
</dbReference>
<proteinExistence type="inferred from homology"/>
<accession>A0A9Q2S1J9</accession>
<dbReference type="Pfam" id="PF13174">
    <property type="entry name" value="TPR_6"/>
    <property type="match status" value="1"/>
</dbReference>
<feature type="region of interest" description="Disordered" evidence="2">
    <location>
        <begin position="121"/>
        <end position="143"/>
    </location>
</feature>
<evidence type="ECO:0000313" key="6">
    <source>
        <dbReference type="Proteomes" id="UP000809440"/>
    </source>
</evidence>
<dbReference type="GeneID" id="62640666"/>
<dbReference type="InterPro" id="IPR034706">
    <property type="entry name" value="CpoB"/>
</dbReference>
<evidence type="ECO:0000313" key="3">
    <source>
        <dbReference type="EMBL" id="MBM2414525.1"/>
    </source>
</evidence>
<feature type="signal peptide" evidence="1">
    <location>
        <begin position="1"/>
        <end position="21"/>
    </location>
</feature>
<dbReference type="Proteomes" id="UP000809440">
    <property type="component" value="Unassembled WGS sequence"/>
</dbReference>
<name>A0A9Q2S1J9_9RHOB</name>
<dbReference type="Gene3D" id="1.25.40.10">
    <property type="entry name" value="Tetratricopeptide repeat domain"/>
    <property type="match status" value="1"/>
</dbReference>
<organism evidence="3 5">
    <name type="scientific">Marivita cryptomonadis</name>
    <dbReference type="NCBI Taxonomy" id="505252"/>
    <lineage>
        <taxon>Bacteria</taxon>
        <taxon>Pseudomonadati</taxon>
        <taxon>Pseudomonadota</taxon>
        <taxon>Alphaproteobacteria</taxon>
        <taxon>Rhodobacterales</taxon>
        <taxon>Roseobacteraceae</taxon>
        <taxon>Marivita</taxon>
    </lineage>
</organism>
<dbReference type="AlphaFoldDB" id="A0A9Q2S1J9"/>
<dbReference type="InterPro" id="IPR019734">
    <property type="entry name" value="TPR_rpt"/>
</dbReference>
<feature type="coiled-coil region" evidence="1">
    <location>
        <begin position="25"/>
        <end position="84"/>
    </location>
</feature>
<comment type="subcellular location">
    <subcellularLocation>
        <location evidence="1">Periplasm</location>
    </subcellularLocation>
</comment>
<feature type="chain" id="PRO_5040552005" description="Cell division coordinator CpoB" evidence="1">
    <location>
        <begin position="22"/>
        <end position="273"/>
    </location>
</feature>
<dbReference type="Proteomes" id="UP000755667">
    <property type="component" value="Unassembled WGS sequence"/>
</dbReference>
<keyword evidence="6" id="KW-1185">Reference proteome</keyword>
<keyword evidence="1" id="KW-0574">Periplasm</keyword>
<keyword evidence="1" id="KW-0732">Signal</keyword>
<dbReference type="RefSeq" id="WP_085628913.1">
    <property type="nucleotide sequence ID" value="NZ_JAFBWU010000016.1"/>
</dbReference>
<evidence type="ECO:0000256" key="2">
    <source>
        <dbReference type="SAM" id="MobiDB-lite"/>
    </source>
</evidence>
<gene>
    <name evidence="1" type="primary">cpoB</name>
    <name evidence="3" type="ORF">JQX41_19565</name>
    <name evidence="4" type="ORF">JQX48_19785</name>
</gene>
<keyword evidence="1" id="KW-0132">Cell division</keyword>
<comment type="caution">
    <text evidence="3">The sequence shown here is derived from an EMBL/GenBank/DDBJ whole genome shotgun (WGS) entry which is preliminary data.</text>
</comment>
<evidence type="ECO:0000313" key="5">
    <source>
        <dbReference type="Proteomes" id="UP000755667"/>
    </source>
</evidence>
<protein>
    <recommendedName>
        <fullName evidence="1">Cell division coordinator CpoB</fullName>
    </recommendedName>
</protein>
<comment type="similarity">
    <text evidence="1">Belongs to the CpoB family.</text>
</comment>
<keyword evidence="1" id="KW-0131">Cell cycle</keyword>